<protein>
    <submittedName>
        <fullName evidence="1">Pyrimidine 5'-nucleotidase</fullName>
    </submittedName>
</protein>
<evidence type="ECO:0000313" key="1">
    <source>
        <dbReference type="EMBL" id="PTE10364.1"/>
    </source>
</evidence>
<feature type="non-terminal residue" evidence="1">
    <location>
        <position position="35"/>
    </location>
</feature>
<name>A0A2T4IXH1_9HYPH</name>
<reference evidence="1 2" key="1">
    <citation type="submission" date="2018-03" db="EMBL/GenBank/DDBJ databases">
        <title>Genome sequence of the symbiotic type strain Mesorhizobium helmanticense CSLC115NT isolated from Lotus corniculatus nodules.</title>
        <authorList>
            <person name="Sannazzaro A.I."/>
            <person name="Torres Tejerizo G.A."/>
            <person name="Dip D."/>
            <person name="Caballero M."/>
            <person name="Pistorio M."/>
            <person name="Estrella M.J."/>
        </authorList>
    </citation>
    <scope>NUCLEOTIDE SEQUENCE [LARGE SCALE GENOMIC DNA]</scope>
    <source>
        <strain evidence="1 2">CSLC115N</strain>
    </source>
</reference>
<dbReference type="EMBL" id="PZJX01000024">
    <property type="protein sequence ID" value="PTE10364.1"/>
    <property type="molecule type" value="Genomic_DNA"/>
</dbReference>
<proteinExistence type="predicted"/>
<evidence type="ECO:0000313" key="2">
    <source>
        <dbReference type="Proteomes" id="UP000240259"/>
    </source>
</evidence>
<sequence>MTTLPEPARFAHVTDWVFDLDNTLYPHHSNLFSQI</sequence>
<keyword evidence="2" id="KW-1185">Reference proteome</keyword>
<comment type="caution">
    <text evidence="1">The sequence shown here is derived from an EMBL/GenBank/DDBJ whole genome shotgun (WGS) entry which is preliminary data.</text>
</comment>
<dbReference type="AlphaFoldDB" id="A0A2T4IXH1"/>
<accession>A0A2T4IXH1</accession>
<gene>
    <name evidence="1" type="ORF">C9427_09695</name>
</gene>
<organism evidence="1 2">
    <name type="scientific">Mesorhizobium helmanticense</name>
    <dbReference type="NCBI Taxonomy" id="1776423"/>
    <lineage>
        <taxon>Bacteria</taxon>
        <taxon>Pseudomonadati</taxon>
        <taxon>Pseudomonadota</taxon>
        <taxon>Alphaproteobacteria</taxon>
        <taxon>Hyphomicrobiales</taxon>
        <taxon>Phyllobacteriaceae</taxon>
        <taxon>Mesorhizobium</taxon>
    </lineage>
</organism>
<dbReference type="Proteomes" id="UP000240259">
    <property type="component" value="Unassembled WGS sequence"/>
</dbReference>